<evidence type="ECO:0000313" key="3">
    <source>
        <dbReference type="Proteomes" id="UP000530564"/>
    </source>
</evidence>
<evidence type="ECO:0008006" key="4">
    <source>
        <dbReference type="Google" id="ProtNLM"/>
    </source>
</evidence>
<dbReference type="PROSITE" id="PS51257">
    <property type="entry name" value="PROKAR_LIPOPROTEIN"/>
    <property type="match status" value="1"/>
</dbReference>
<feature type="chain" id="PRO_5032645413" description="Lipoprotein" evidence="1">
    <location>
        <begin position="18"/>
        <end position="136"/>
    </location>
</feature>
<dbReference type="AlphaFoldDB" id="A0A840A4E5"/>
<keyword evidence="1" id="KW-0732">Signal</keyword>
<dbReference type="RefSeq" id="WP_183774408.1">
    <property type="nucleotide sequence ID" value="NZ_JACIDK010000004.1"/>
</dbReference>
<evidence type="ECO:0000313" key="2">
    <source>
        <dbReference type="EMBL" id="MBB3892341.1"/>
    </source>
</evidence>
<reference evidence="2 3" key="1">
    <citation type="submission" date="2020-08" db="EMBL/GenBank/DDBJ databases">
        <title>Genomic Encyclopedia of Type Strains, Phase IV (KMG-IV): sequencing the most valuable type-strain genomes for metagenomic binning, comparative biology and taxonomic classification.</title>
        <authorList>
            <person name="Goeker M."/>
        </authorList>
    </citation>
    <scope>NUCLEOTIDE SEQUENCE [LARGE SCALE GENOMIC DNA]</scope>
    <source>
        <strain evidence="2 3">DSM 21793</strain>
    </source>
</reference>
<evidence type="ECO:0000256" key="1">
    <source>
        <dbReference type="SAM" id="SignalP"/>
    </source>
</evidence>
<gene>
    <name evidence="2" type="ORF">GGQ61_003074</name>
</gene>
<dbReference type="EMBL" id="JACIDK010000004">
    <property type="protein sequence ID" value="MBB3892341.1"/>
    <property type="molecule type" value="Genomic_DNA"/>
</dbReference>
<proteinExistence type="predicted"/>
<comment type="caution">
    <text evidence="2">The sequence shown here is derived from an EMBL/GenBank/DDBJ whole genome shotgun (WGS) entry which is preliminary data.</text>
</comment>
<accession>A0A840A4E5</accession>
<protein>
    <recommendedName>
        <fullName evidence="4">Lipoprotein</fullName>
    </recommendedName>
</protein>
<organism evidence="2 3">
    <name type="scientific">Phenylobacterium haematophilum</name>
    <dbReference type="NCBI Taxonomy" id="98513"/>
    <lineage>
        <taxon>Bacteria</taxon>
        <taxon>Pseudomonadati</taxon>
        <taxon>Pseudomonadota</taxon>
        <taxon>Alphaproteobacteria</taxon>
        <taxon>Caulobacterales</taxon>
        <taxon>Caulobacteraceae</taxon>
        <taxon>Phenylobacterium</taxon>
    </lineage>
</organism>
<name>A0A840A4E5_9CAUL</name>
<keyword evidence="3" id="KW-1185">Reference proteome</keyword>
<dbReference type="Proteomes" id="UP000530564">
    <property type="component" value="Unassembled WGS sequence"/>
</dbReference>
<sequence length="136" mass="14195">MKAFFTAILAAAALGLAACGEKTAGAQSGDPNAGLDVAIRGWHAELKANDPQCKGKPDGEQCRAFEVACKGLREVSPDEAARGMTAKIGAAMGWEAWDVARSEYRPTSAVAEFQKVGGEWKRIPTGPVNLSTCVAS</sequence>
<feature type="signal peptide" evidence="1">
    <location>
        <begin position="1"/>
        <end position="17"/>
    </location>
</feature>